<evidence type="ECO:0000313" key="1">
    <source>
        <dbReference type="EMBL" id="KAI3766723.1"/>
    </source>
</evidence>
<dbReference type="EMBL" id="CM042011">
    <property type="protein sequence ID" value="KAI3766723.1"/>
    <property type="molecule type" value="Genomic_DNA"/>
</dbReference>
<protein>
    <submittedName>
        <fullName evidence="1">Uncharacterized protein</fullName>
    </submittedName>
</protein>
<keyword evidence="2" id="KW-1185">Reference proteome</keyword>
<reference evidence="2" key="1">
    <citation type="journal article" date="2022" name="Mol. Ecol. Resour.">
        <title>The genomes of chicory, endive, great burdock and yacon provide insights into Asteraceae palaeo-polyploidization history and plant inulin production.</title>
        <authorList>
            <person name="Fan W."/>
            <person name="Wang S."/>
            <person name="Wang H."/>
            <person name="Wang A."/>
            <person name="Jiang F."/>
            <person name="Liu H."/>
            <person name="Zhao H."/>
            <person name="Xu D."/>
            <person name="Zhang Y."/>
        </authorList>
    </citation>
    <scope>NUCLEOTIDE SEQUENCE [LARGE SCALE GENOMIC DNA]</scope>
    <source>
        <strain evidence="2">cv. Punajuju</strain>
    </source>
</reference>
<name>A0ACB9F740_CICIN</name>
<sequence length="339" mass="38011">MFLTLFGGIESTGVELSPDVYCTNPGVDNPLRQTPVAFLLFIPDQPCRWGIFPVKRNQSLMEAIQVKRFYASIRQNIRRIRLVKKGEEMHADDFRTDKHGVVSQLSDGAYSDEMTLAAIASAHKRLITSPPVAVFPHPLASDLTFSSMVMVDEAHERTLSTDILFGLYKHIARFRPGLKLLISSATLDAEKFGYYLDSAPIFKIPGRRIPVEINYMKAREADYVDAAIVTALQIHLTQPPGDGDILVISRFLRFIVGGRKGTFLHSGAMRITFRLGVSNVHKDQLEGLLERVEIELLSKPGDLEAIKRSITSGYFPHSANMQKLDLLELSAIHRLFIFT</sequence>
<organism evidence="1 2">
    <name type="scientific">Cichorium intybus</name>
    <name type="common">Chicory</name>
    <dbReference type="NCBI Taxonomy" id="13427"/>
    <lineage>
        <taxon>Eukaryota</taxon>
        <taxon>Viridiplantae</taxon>
        <taxon>Streptophyta</taxon>
        <taxon>Embryophyta</taxon>
        <taxon>Tracheophyta</taxon>
        <taxon>Spermatophyta</taxon>
        <taxon>Magnoliopsida</taxon>
        <taxon>eudicotyledons</taxon>
        <taxon>Gunneridae</taxon>
        <taxon>Pentapetalae</taxon>
        <taxon>asterids</taxon>
        <taxon>campanulids</taxon>
        <taxon>Asterales</taxon>
        <taxon>Asteraceae</taxon>
        <taxon>Cichorioideae</taxon>
        <taxon>Cichorieae</taxon>
        <taxon>Cichoriinae</taxon>
        <taxon>Cichorium</taxon>
    </lineage>
</organism>
<accession>A0ACB9F740</accession>
<dbReference type="Proteomes" id="UP001055811">
    <property type="component" value="Linkage Group LG03"/>
</dbReference>
<proteinExistence type="predicted"/>
<evidence type="ECO:0000313" key="2">
    <source>
        <dbReference type="Proteomes" id="UP001055811"/>
    </source>
</evidence>
<reference evidence="1 2" key="2">
    <citation type="journal article" date="2022" name="Mol. Ecol. Resour.">
        <title>The genomes of chicory, endive, great burdock and yacon provide insights into Asteraceae paleo-polyploidization history and plant inulin production.</title>
        <authorList>
            <person name="Fan W."/>
            <person name="Wang S."/>
            <person name="Wang H."/>
            <person name="Wang A."/>
            <person name="Jiang F."/>
            <person name="Liu H."/>
            <person name="Zhao H."/>
            <person name="Xu D."/>
            <person name="Zhang Y."/>
        </authorList>
    </citation>
    <scope>NUCLEOTIDE SEQUENCE [LARGE SCALE GENOMIC DNA]</scope>
    <source>
        <strain evidence="2">cv. Punajuju</strain>
        <tissue evidence="1">Leaves</tissue>
    </source>
</reference>
<comment type="caution">
    <text evidence="1">The sequence shown here is derived from an EMBL/GenBank/DDBJ whole genome shotgun (WGS) entry which is preliminary data.</text>
</comment>
<gene>
    <name evidence="1" type="ORF">L2E82_16793</name>
</gene>